<sequence>MSLASWMQPYEEYIDLSYLAMNPHPNVIPYLQQYPDIIDWEYLSTNPTAIELLKENTNCINWKQICLNPHPEAIEFVKEHYKTYLKRWTEKRRRIPYDLVLSWENLSQNPSAVKFLKKNPVYTYWHCQEPPYEPNQDDYGYESEYLKNLYPDNEINWEFLSANPNGVKLLKKNREKIDWDCLSCNISKKAIKLLKKNPDKINWYWLSQNPSAIELILQHRDMVDWRQLCKNPHPAAVKLLEENYIEIDWSYMSANPSAIYLLEQYAYKIDWRWLCKNPNGGQLLANNIETQYEKLDWQWLSENPCIFME</sequence>
<dbReference type="EMBL" id="MN739924">
    <property type="protein sequence ID" value="QHT77965.1"/>
    <property type="molecule type" value="Genomic_DNA"/>
</dbReference>
<organism evidence="1">
    <name type="scientific">viral metagenome</name>
    <dbReference type="NCBI Taxonomy" id="1070528"/>
    <lineage>
        <taxon>unclassified sequences</taxon>
        <taxon>metagenomes</taxon>
        <taxon>organismal metagenomes</taxon>
    </lineage>
</organism>
<protein>
    <submittedName>
        <fullName evidence="1">Uncharacterized protein</fullName>
    </submittedName>
</protein>
<proteinExistence type="predicted"/>
<reference evidence="1" key="1">
    <citation type="journal article" date="2020" name="Nature">
        <title>Giant virus diversity and host interactions through global metagenomics.</title>
        <authorList>
            <person name="Schulz F."/>
            <person name="Roux S."/>
            <person name="Paez-Espino D."/>
            <person name="Jungbluth S."/>
            <person name="Walsh D.A."/>
            <person name="Denef V.J."/>
            <person name="McMahon K.D."/>
            <person name="Konstantinidis K.T."/>
            <person name="Eloe-Fadrosh E.A."/>
            <person name="Kyrpides N.C."/>
            <person name="Woyke T."/>
        </authorList>
    </citation>
    <scope>NUCLEOTIDE SEQUENCE</scope>
    <source>
        <strain evidence="1">GVMAG-M-3300023179-90</strain>
    </source>
</reference>
<name>A0A6C0HCU5_9ZZZZ</name>
<dbReference type="AlphaFoldDB" id="A0A6C0HCU5"/>
<evidence type="ECO:0000313" key="1">
    <source>
        <dbReference type="EMBL" id="QHT77965.1"/>
    </source>
</evidence>
<accession>A0A6C0HCU5</accession>